<dbReference type="EMBL" id="CP026538">
    <property type="protein sequence ID" value="QAZ69459.1"/>
    <property type="molecule type" value="Genomic_DNA"/>
</dbReference>
<dbReference type="KEGG" id="dcb:C3Y92_06795"/>
<protein>
    <submittedName>
        <fullName evidence="1">Uncharacterized protein</fullName>
    </submittedName>
</protein>
<sequence length="286" mass="30517">MISMVNFMLRLLSNFRGVPALSGKRPQSLRPDYLMDVTRLLPRGQTILAVLAVALAVCCGFDAAVAAAPSAAVAPLLGTPYRDDGVDDPAGRHTLFADQSRTFPDRGLNCSGFVVTASRGILGRPLPLDAMRRDRKGDSGPGAAAGEDWDFGYDLLLNVTDGLPRRLLVPGPGLPPAPEAVDAARFRGFPLHDAAAWAAVLPRLAAGEVAYAALSKEIKGRLYYYHVGILYRDASGKVRFAHATPGRGSHELSLSEPAGMAAFRKAFAEKTFGEKWILLVAAPLPK</sequence>
<name>A0A4P6I5S5_9BACT</name>
<gene>
    <name evidence="1" type="ORF">C3Y92_06795</name>
</gene>
<dbReference type="OrthoDB" id="5449419at2"/>
<accession>A0A4P6I5S5</accession>
<dbReference type="Proteomes" id="UP000293296">
    <property type="component" value="Chromosome"/>
</dbReference>
<organism evidence="1 2">
    <name type="scientific">Solidesulfovibrio carbinolicus</name>
    <dbReference type="NCBI Taxonomy" id="296842"/>
    <lineage>
        <taxon>Bacteria</taxon>
        <taxon>Pseudomonadati</taxon>
        <taxon>Thermodesulfobacteriota</taxon>
        <taxon>Desulfovibrionia</taxon>
        <taxon>Desulfovibrionales</taxon>
        <taxon>Desulfovibrionaceae</taxon>
        <taxon>Solidesulfovibrio</taxon>
    </lineage>
</organism>
<proteinExistence type="predicted"/>
<keyword evidence="2" id="KW-1185">Reference proteome</keyword>
<dbReference type="AlphaFoldDB" id="A0A4P6I5S5"/>
<evidence type="ECO:0000313" key="1">
    <source>
        <dbReference type="EMBL" id="QAZ69459.1"/>
    </source>
</evidence>
<reference evidence="1 2" key="1">
    <citation type="submission" date="2018-02" db="EMBL/GenBank/DDBJ databases">
        <title>Genome sequence of Desulfovibrio carbinolicus DSM 3852.</title>
        <authorList>
            <person name="Wilbanks E."/>
            <person name="Skennerton C.T."/>
            <person name="Orphan V.J."/>
        </authorList>
    </citation>
    <scope>NUCLEOTIDE SEQUENCE [LARGE SCALE GENOMIC DNA]</scope>
    <source>
        <strain evidence="1 2">DSM 3852</strain>
    </source>
</reference>
<evidence type="ECO:0000313" key="2">
    <source>
        <dbReference type="Proteomes" id="UP000293296"/>
    </source>
</evidence>